<accession>A0A2A9EIC5</accession>
<proteinExistence type="predicted"/>
<comment type="caution">
    <text evidence="2">The sequence shown here is derived from an EMBL/GenBank/DDBJ whole genome shotgun (WGS) entry which is preliminary data.</text>
</comment>
<dbReference type="RefSeq" id="WP_098482870.1">
    <property type="nucleotide sequence ID" value="NZ_PDJI01000004.1"/>
</dbReference>
<reference evidence="2 3" key="1">
    <citation type="submission" date="2017-10" db="EMBL/GenBank/DDBJ databases">
        <title>Sequencing the genomes of 1000 actinobacteria strains.</title>
        <authorList>
            <person name="Klenk H.-P."/>
        </authorList>
    </citation>
    <scope>NUCLEOTIDE SEQUENCE [LARGE SCALE GENOMIC DNA]</scope>
    <source>
        <strain evidence="2 3">DSM 21838</strain>
    </source>
</reference>
<keyword evidence="3" id="KW-1185">Reference proteome</keyword>
<dbReference type="OrthoDB" id="5243448at2"/>
<organism evidence="2 3">
    <name type="scientific">Georgenia soli</name>
    <dbReference type="NCBI Taxonomy" id="638953"/>
    <lineage>
        <taxon>Bacteria</taxon>
        <taxon>Bacillati</taxon>
        <taxon>Actinomycetota</taxon>
        <taxon>Actinomycetes</taxon>
        <taxon>Micrococcales</taxon>
        <taxon>Bogoriellaceae</taxon>
        <taxon>Georgenia</taxon>
    </lineage>
</organism>
<dbReference type="Pfam" id="PF01944">
    <property type="entry name" value="SpoIIM"/>
    <property type="match status" value="1"/>
</dbReference>
<evidence type="ECO:0000256" key="1">
    <source>
        <dbReference type="SAM" id="Phobius"/>
    </source>
</evidence>
<feature type="transmembrane region" description="Helical" evidence="1">
    <location>
        <begin position="223"/>
        <end position="242"/>
    </location>
</feature>
<keyword evidence="1" id="KW-1133">Transmembrane helix</keyword>
<evidence type="ECO:0000313" key="3">
    <source>
        <dbReference type="Proteomes" id="UP000222106"/>
    </source>
</evidence>
<dbReference type="PANTHER" id="PTHR35337:SF1">
    <property type="entry name" value="SLR1478 PROTEIN"/>
    <property type="match status" value="1"/>
</dbReference>
<feature type="transmembrane region" description="Helical" evidence="1">
    <location>
        <begin position="165"/>
        <end position="186"/>
    </location>
</feature>
<feature type="transmembrane region" description="Helical" evidence="1">
    <location>
        <begin position="285"/>
        <end position="304"/>
    </location>
</feature>
<dbReference type="Proteomes" id="UP000222106">
    <property type="component" value="Unassembled WGS sequence"/>
</dbReference>
<feature type="transmembrane region" description="Helical" evidence="1">
    <location>
        <begin position="254"/>
        <end position="273"/>
    </location>
</feature>
<keyword evidence="1" id="KW-0472">Membrane</keyword>
<evidence type="ECO:0000313" key="2">
    <source>
        <dbReference type="EMBL" id="PFG38638.1"/>
    </source>
</evidence>
<name>A0A2A9EIC5_9MICO</name>
<feature type="transmembrane region" description="Helical" evidence="1">
    <location>
        <begin position="198"/>
        <end position="217"/>
    </location>
</feature>
<gene>
    <name evidence="2" type="ORF">ATJ97_1124</name>
</gene>
<dbReference type="PANTHER" id="PTHR35337">
    <property type="entry name" value="SLR1478 PROTEIN"/>
    <property type="match status" value="1"/>
</dbReference>
<dbReference type="EMBL" id="PDJI01000004">
    <property type="protein sequence ID" value="PFG38638.1"/>
    <property type="molecule type" value="Genomic_DNA"/>
</dbReference>
<sequence>MDVDAFAAVHEPEWRRLEQLSRQRRLSGPEVDELVRLYQTTAGHLSAVRTSAPDPHLVGRLSTVLGQARGRVAGAHELRLADVSRFFVLTLPAAFYRVRWWTVGVMVAWVALAVGVGVHAASTPAVLAGLGSPSQLESYAQEAFEAYYSDYPAPDFAAQVWTNNAWIAAQCIGLGITGVFPVYVLFANAVGVGQAGAIMSVYGDLGVFFGLILPHGLMELTAIFIAGGTGLKLFWTAVAPGGRTRASALAQEGRSLVTVAVGLVLVLAVSGLVEGFVTPSVLPGWLKLVIGALVLAGYWTYTIVLGRRAVAAGETGDLEEDLAGHTLAQAG</sequence>
<dbReference type="AlphaFoldDB" id="A0A2A9EIC5"/>
<dbReference type="InterPro" id="IPR002798">
    <property type="entry name" value="SpoIIM-like"/>
</dbReference>
<keyword evidence="1" id="KW-0812">Transmembrane</keyword>
<protein>
    <submittedName>
        <fullName evidence="2">Putative membrane protein SpoIIM required for sporulation</fullName>
    </submittedName>
</protein>
<feature type="transmembrane region" description="Helical" evidence="1">
    <location>
        <begin position="100"/>
        <end position="121"/>
    </location>
</feature>